<dbReference type="EMBL" id="GGEC01088866">
    <property type="protein sequence ID" value="MBX69350.1"/>
    <property type="molecule type" value="Transcribed_RNA"/>
</dbReference>
<dbReference type="AlphaFoldDB" id="A0A2P2QQU3"/>
<protein>
    <submittedName>
        <fullName evidence="1">Uncharacterized protein</fullName>
    </submittedName>
</protein>
<evidence type="ECO:0000313" key="1">
    <source>
        <dbReference type="EMBL" id="MBX69350.1"/>
    </source>
</evidence>
<name>A0A2P2QQU3_RHIMU</name>
<reference evidence="1" key="1">
    <citation type="submission" date="2018-02" db="EMBL/GenBank/DDBJ databases">
        <title>Rhizophora mucronata_Transcriptome.</title>
        <authorList>
            <person name="Meera S.P."/>
            <person name="Sreeshan A."/>
            <person name="Augustine A."/>
        </authorList>
    </citation>
    <scope>NUCLEOTIDE SEQUENCE</scope>
    <source>
        <tissue evidence="1">Leaf</tissue>
    </source>
</reference>
<organism evidence="1">
    <name type="scientific">Rhizophora mucronata</name>
    <name type="common">Asiatic mangrove</name>
    <dbReference type="NCBI Taxonomy" id="61149"/>
    <lineage>
        <taxon>Eukaryota</taxon>
        <taxon>Viridiplantae</taxon>
        <taxon>Streptophyta</taxon>
        <taxon>Embryophyta</taxon>
        <taxon>Tracheophyta</taxon>
        <taxon>Spermatophyta</taxon>
        <taxon>Magnoliopsida</taxon>
        <taxon>eudicotyledons</taxon>
        <taxon>Gunneridae</taxon>
        <taxon>Pentapetalae</taxon>
        <taxon>rosids</taxon>
        <taxon>fabids</taxon>
        <taxon>Malpighiales</taxon>
        <taxon>Rhizophoraceae</taxon>
        <taxon>Rhizophora</taxon>
    </lineage>
</organism>
<accession>A0A2P2QQU3</accession>
<proteinExistence type="predicted"/>
<sequence length="41" mass="4692">MCSVINLLNLKSICQSIKGKRENHHVLDSQNMGLTELHQRC</sequence>